<gene>
    <name evidence="2" type="ORF">B0H16DRAFT_1883936</name>
</gene>
<dbReference type="Proteomes" id="UP001215598">
    <property type="component" value="Unassembled WGS sequence"/>
</dbReference>
<protein>
    <submittedName>
        <fullName evidence="2">Uncharacterized protein</fullName>
    </submittedName>
</protein>
<accession>A0AAD7JG75</accession>
<dbReference type="EMBL" id="JARKIB010000031">
    <property type="protein sequence ID" value="KAJ7763077.1"/>
    <property type="molecule type" value="Genomic_DNA"/>
</dbReference>
<reference evidence="2" key="1">
    <citation type="submission" date="2023-03" db="EMBL/GenBank/DDBJ databases">
        <title>Massive genome expansion in bonnet fungi (Mycena s.s.) driven by repeated elements and novel gene families across ecological guilds.</title>
        <authorList>
            <consortium name="Lawrence Berkeley National Laboratory"/>
            <person name="Harder C.B."/>
            <person name="Miyauchi S."/>
            <person name="Viragh M."/>
            <person name="Kuo A."/>
            <person name="Thoen E."/>
            <person name="Andreopoulos B."/>
            <person name="Lu D."/>
            <person name="Skrede I."/>
            <person name="Drula E."/>
            <person name="Henrissat B."/>
            <person name="Morin E."/>
            <person name="Kohler A."/>
            <person name="Barry K."/>
            <person name="LaButti K."/>
            <person name="Morin E."/>
            <person name="Salamov A."/>
            <person name="Lipzen A."/>
            <person name="Mereny Z."/>
            <person name="Hegedus B."/>
            <person name="Baldrian P."/>
            <person name="Stursova M."/>
            <person name="Weitz H."/>
            <person name="Taylor A."/>
            <person name="Grigoriev I.V."/>
            <person name="Nagy L.G."/>
            <person name="Martin F."/>
            <person name="Kauserud H."/>
        </authorList>
    </citation>
    <scope>NUCLEOTIDE SEQUENCE</scope>
    <source>
        <strain evidence="2">CBHHK182m</strain>
    </source>
</reference>
<organism evidence="2 3">
    <name type="scientific">Mycena metata</name>
    <dbReference type="NCBI Taxonomy" id="1033252"/>
    <lineage>
        <taxon>Eukaryota</taxon>
        <taxon>Fungi</taxon>
        <taxon>Dikarya</taxon>
        <taxon>Basidiomycota</taxon>
        <taxon>Agaricomycotina</taxon>
        <taxon>Agaricomycetes</taxon>
        <taxon>Agaricomycetidae</taxon>
        <taxon>Agaricales</taxon>
        <taxon>Marasmiineae</taxon>
        <taxon>Mycenaceae</taxon>
        <taxon>Mycena</taxon>
    </lineage>
</organism>
<evidence type="ECO:0000313" key="2">
    <source>
        <dbReference type="EMBL" id="KAJ7763077.1"/>
    </source>
</evidence>
<feature type="region of interest" description="Disordered" evidence="1">
    <location>
        <begin position="1"/>
        <end position="32"/>
    </location>
</feature>
<keyword evidence="3" id="KW-1185">Reference proteome</keyword>
<dbReference type="AlphaFoldDB" id="A0AAD7JG75"/>
<name>A0AAD7JG75_9AGAR</name>
<proteinExistence type="predicted"/>
<evidence type="ECO:0000313" key="3">
    <source>
        <dbReference type="Proteomes" id="UP001215598"/>
    </source>
</evidence>
<sequence>MAPAASYLPRVDPRRYRLHPRPRSTNQHEQHGLPLPPHYAYDMHRYQLYAPPGPIPPHIMSRASGPVCGHASMVAAQRCARTRARSPFSPYWRRRRHQLRLRRAQVTSIRGMRMPYMPVRSPFLRCLAVPFLLLPLRS</sequence>
<evidence type="ECO:0000256" key="1">
    <source>
        <dbReference type="SAM" id="MobiDB-lite"/>
    </source>
</evidence>
<comment type="caution">
    <text evidence="2">The sequence shown here is derived from an EMBL/GenBank/DDBJ whole genome shotgun (WGS) entry which is preliminary data.</text>
</comment>